<accession>A0ABW5SCI1</accession>
<gene>
    <name evidence="1" type="ORF">ACFSQ0_05110</name>
</gene>
<protein>
    <submittedName>
        <fullName evidence="1">SRPBCC family protein</fullName>
    </submittedName>
</protein>
<sequence>MQLETDKVHVNKSQEELFQFLLKVDNFEKIMPSSIQKFETTGDDSFLFQLKGMPEIKLLIKEKQAYDKITLGAKSEKLPFSLITLIEEDSQAENKSYVQLQFEGNFNPMMSMMIKSPLKNFINTLAENLSKL</sequence>
<evidence type="ECO:0000313" key="2">
    <source>
        <dbReference type="Proteomes" id="UP001597357"/>
    </source>
</evidence>
<dbReference type="Proteomes" id="UP001597357">
    <property type="component" value="Unassembled WGS sequence"/>
</dbReference>
<dbReference type="EMBL" id="JBHULZ010000023">
    <property type="protein sequence ID" value="MFD2697362.1"/>
    <property type="molecule type" value="Genomic_DNA"/>
</dbReference>
<reference evidence="2" key="1">
    <citation type="journal article" date="2019" name="Int. J. Syst. Evol. Microbiol.">
        <title>The Global Catalogue of Microorganisms (GCM) 10K type strain sequencing project: providing services to taxonomists for standard genome sequencing and annotation.</title>
        <authorList>
            <consortium name="The Broad Institute Genomics Platform"/>
            <consortium name="The Broad Institute Genome Sequencing Center for Infectious Disease"/>
            <person name="Wu L."/>
            <person name="Ma J."/>
        </authorList>
    </citation>
    <scope>NUCLEOTIDE SEQUENCE [LARGE SCALE GENOMIC DNA]</scope>
    <source>
        <strain evidence="2">KCTC 42255</strain>
    </source>
</reference>
<evidence type="ECO:0000313" key="1">
    <source>
        <dbReference type="EMBL" id="MFD2697362.1"/>
    </source>
</evidence>
<comment type="caution">
    <text evidence="1">The sequence shown here is derived from an EMBL/GenBank/DDBJ whole genome shotgun (WGS) entry which is preliminary data.</text>
</comment>
<dbReference type="SUPFAM" id="SSF55961">
    <property type="entry name" value="Bet v1-like"/>
    <property type="match status" value="1"/>
</dbReference>
<keyword evidence="2" id="KW-1185">Reference proteome</keyword>
<proteinExistence type="predicted"/>
<organism evidence="1 2">
    <name type="scientific">Mesonia sediminis</name>
    <dbReference type="NCBI Taxonomy" id="1703946"/>
    <lineage>
        <taxon>Bacteria</taxon>
        <taxon>Pseudomonadati</taxon>
        <taxon>Bacteroidota</taxon>
        <taxon>Flavobacteriia</taxon>
        <taxon>Flavobacteriales</taxon>
        <taxon>Flavobacteriaceae</taxon>
        <taxon>Mesonia</taxon>
    </lineage>
</organism>
<dbReference type="RefSeq" id="WP_379045074.1">
    <property type="nucleotide sequence ID" value="NZ_JBHULZ010000023.1"/>
</dbReference>
<name>A0ABW5SCI1_9FLAO</name>